<comment type="caution">
    <text evidence="2">The sequence shown here is derived from an EMBL/GenBank/DDBJ whole genome shotgun (WGS) entry which is preliminary data.</text>
</comment>
<feature type="domain" description="Dynein heavy chain linker" evidence="1">
    <location>
        <begin position="816"/>
        <end position="1117"/>
    </location>
</feature>
<dbReference type="GO" id="GO:0051959">
    <property type="term" value="F:dynein light intermediate chain binding"/>
    <property type="evidence" value="ECO:0007669"/>
    <property type="project" value="InterPro"/>
</dbReference>
<dbReference type="Gene3D" id="1.10.287.2620">
    <property type="match status" value="1"/>
</dbReference>
<dbReference type="EMBL" id="VYZN01000001">
    <property type="protein sequence ID" value="KAE9544710.1"/>
    <property type="molecule type" value="Genomic_DNA"/>
</dbReference>
<dbReference type="PANTHER" id="PTHR22878:SF68">
    <property type="entry name" value="DYNEIN HEAVY CHAIN 6, AXONEMAL-LIKE"/>
    <property type="match status" value="1"/>
</dbReference>
<keyword evidence="3" id="KW-1185">Reference proteome</keyword>
<organism evidence="2 3">
    <name type="scientific">Aphis glycines</name>
    <name type="common">Soybean aphid</name>
    <dbReference type="NCBI Taxonomy" id="307491"/>
    <lineage>
        <taxon>Eukaryota</taxon>
        <taxon>Metazoa</taxon>
        <taxon>Ecdysozoa</taxon>
        <taxon>Arthropoda</taxon>
        <taxon>Hexapoda</taxon>
        <taxon>Insecta</taxon>
        <taxon>Pterygota</taxon>
        <taxon>Neoptera</taxon>
        <taxon>Paraneoptera</taxon>
        <taxon>Hemiptera</taxon>
        <taxon>Sternorrhyncha</taxon>
        <taxon>Aphidomorpha</taxon>
        <taxon>Aphidoidea</taxon>
        <taxon>Aphididae</taxon>
        <taxon>Aphidini</taxon>
        <taxon>Aphis</taxon>
        <taxon>Aphis</taxon>
    </lineage>
</organism>
<dbReference type="InterPro" id="IPR013602">
    <property type="entry name" value="Dynein_heavy_linker"/>
</dbReference>
<reference evidence="2 3" key="1">
    <citation type="submission" date="2019-08" db="EMBL/GenBank/DDBJ databases">
        <title>The genome of the soybean aphid Biotype 1, its phylome, world population structure and adaptation to the North American continent.</title>
        <authorList>
            <person name="Giordano R."/>
            <person name="Donthu R.K."/>
            <person name="Hernandez A.G."/>
            <person name="Wright C.L."/>
            <person name="Zimin A.V."/>
        </authorList>
    </citation>
    <scope>NUCLEOTIDE SEQUENCE [LARGE SCALE GENOMIC DNA]</scope>
    <source>
        <tissue evidence="2">Whole aphids</tissue>
    </source>
</reference>
<dbReference type="GO" id="GO:0045505">
    <property type="term" value="F:dynein intermediate chain binding"/>
    <property type="evidence" value="ECO:0007669"/>
    <property type="project" value="InterPro"/>
</dbReference>
<dbReference type="GO" id="GO:0007018">
    <property type="term" value="P:microtubule-based movement"/>
    <property type="evidence" value="ECO:0007669"/>
    <property type="project" value="InterPro"/>
</dbReference>
<dbReference type="GO" id="GO:0030286">
    <property type="term" value="C:dynein complex"/>
    <property type="evidence" value="ECO:0007669"/>
    <property type="project" value="InterPro"/>
</dbReference>
<dbReference type="Pfam" id="PF08393">
    <property type="entry name" value="DHC_N2"/>
    <property type="match status" value="1"/>
</dbReference>
<evidence type="ECO:0000259" key="1">
    <source>
        <dbReference type="Pfam" id="PF08393"/>
    </source>
</evidence>
<accession>A0A6G0U7G0</accession>
<gene>
    <name evidence="2" type="ORF">AGLY_000252</name>
</gene>
<evidence type="ECO:0000313" key="3">
    <source>
        <dbReference type="Proteomes" id="UP000475862"/>
    </source>
</evidence>
<proteinExistence type="predicted"/>
<sequence length="1117" mass="131492">MLRVVNLERLKKLYATFSIPQLLTEYKIGDNELIPISVDSDIALKDDEHFTPLWYYDDTEFDSRNADEWVKKDNNGVNLPVPAIVYLPTDSNKEFSKNYNWANANVIDYNSTLKMYSVVVSINDSTKVYSEIPRLQIHFKGEDPREFVKRIKYAILRREYCENIYKWSMYINNVLLDKRSKSISESLPHDAIKRILHLLLKNQKIKKMNTDKINILLRQSINIIWGFGLVKFQKIVEQINNIYQESCLSFRLELLKSISKDHHNTLKIPNFDFEQFIRKPAQSTLMDKQLFIKMREELNKRNLLELPEVYTSLCEANVEITLIKNIQLLLTDFKIYLTLDEFETAQLKNIFETFSLLKNSWIKEIAYKCYAVLVNIKTGWFDISTCKIKNYESSINKLRRLMTLITRMMEERLRLIVLNSTKAYTRLIEQPIIPMKSINDDFTWGNNLNKSPFEECAPPLFSITLSMNENGAFYSINPDKFEMVIVSLLKRMILESHEIPAIHPYVLANLTFLEKPYLTSIGLIEPEIADLQATIENSIRLAIIPIKAYCKEYNIHSHLYNINVESYVKKFFEGNPSLNRIKEEISMQIKMKLNLEKTFPENIIIGLFFINVESLKHLLIRKRIELADLIMKIHASLTTEKIEICCAEYNRMYLKLIEVPTTVEQVFEIREWINDLPNLISDQTEILKRLLKEMDMLDPFLWILEDEQLKLKYSSLIWPYKISLKVKESLENIAIYIEKFEKIQIEDELLLQENVEYLSDIILKLTIENNLSKVNEIAVEVNKNWKLIKDLQLTSQTLNQRQKLFGHTVTPFENVEHLIDEFEPYKILWQSASEFFKLQSAWMQNPLINIKKSTIEPMLNHLLNIVTKCVEQFAEVPGTLSVANEIKTQIEEYVPMVHLLNYILTQGMKQRHWDIFADITGIRIILSPTLTFKKCLALGINDHVEEIKQLSDNASKEYIIEIALNKMMDEWTGVKFQLLPYNDQDIYISTITDTEFQMLDDHILLTRQLSSSSFKGIFEEPLTKWEEDLRLSKDVINEWNEFQKTWLYLKPMFDNPDIKEQLPVENKKLSLVERIWKRIMKITLNKPWVMKTCPDKQLLDQLINGNIQLMKVQKALE</sequence>
<dbReference type="InterPro" id="IPR042222">
    <property type="entry name" value="Dynein_2_N"/>
</dbReference>
<protein>
    <recommendedName>
        <fullName evidence="1">Dynein heavy chain linker domain-containing protein</fullName>
    </recommendedName>
</protein>
<dbReference type="OrthoDB" id="5593012at2759"/>
<dbReference type="PANTHER" id="PTHR22878">
    <property type="entry name" value="DYNEIN HEAVY CHAIN 6, AXONEMAL-LIKE-RELATED"/>
    <property type="match status" value="1"/>
</dbReference>
<name>A0A6G0U7G0_APHGL</name>
<dbReference type="Proteomes" id="UP000475862">
    <property type="component" value="Unassembled WGS sequence"/>
</dbReference>
<dbReference type="AlphaFoldDB" id="A0A6G0U7G0"/>
<dbReference type="InterPro" id="IPR026983">
    <property type="entry name" value="DHC"/>
</dbReference>
<evidence type="ECO:0000313" key="2">
    <source>
        <dbReference type="EMBL" id="KAE9544710.1"/>
    </source>
</evidence>
<dbReference type="Gene3D" id="1.20.140.100">
    <property type="entry name" value="Dynein heavy chain, N-terminal domain 2"/>
    <property type="match status" value="1"/>
</dbReference>